<protein>
    <submittedName>
        <fullName evidence="5">Siderophore synthetase</fullName>
    </submittedName>
</protein>
<gene>
    <name evidence="5" type="ORF">E2558_07695</name>
</gene>
<comment type="similarity">
    <text evidence="2">Belongs to the IucA/IucC family.</text>
</comment>
<evidence type="ECO:0000313" key="6">
    <source>
        <dbReference type="Proteomes" id="UP000297459"/>
    </source>
</evidence>
<proteinExistence type="inferred from homology"/>
<name>A0A4Z1C605_9STAP</name>
<evidence type="ECO:0000259" key="4">
    <source>
        <dbReference type="Pfam" id="PF06276"/>
    </source>
</evidence>
<organism evidence="5 6">
    <name type="scientific">Staphylococcus pragensis</name>
    <dbReference type="NCBI Taxonomy" id="1611836"/>
    <lineage>
        <taxon>Bacteria</taxon>
        <taxon>Bacillati</taxon>
        <taxon>Bacillota</taxon>
        <taxon>Bacilli</taxon>
        <taxon>Bacillales</taxon>
        <taxon>Staphylococcaceae</taxon>
        <taxon>Staphylococcus</taxon>
    </lineage>
</organism>
<comment type="pathway">
    <text evidence="1">Siderophore biosynthesis.</text>
</comment>
<dbReference type="InterPro" id="IPR022770">
    <property type="entry name" value="IucA/IucC-like_C"/>
</dbReference>
<accession>A0A4Z1C605</accession>
<comment type="caution">
    <text evidence="5">The sequence shown here is derived from an EMBL/GenBank/DDBJ whole genome shotgun (WGS) entry which is preliminary data.</text>
</comment>
<dbReference type="Pfam" id="PF04183">
    <property type="entry name" value="IucA_IucC"/>
    <property type="match status" value="1"/>
</dbReference>
<evidence type="ECO:0000256" key="2">
    <source>
        <dbReference type="ARBA" id="ARBA00007832"/>
    </source>
</evidence>
<dbReference type="AlphaFoldDB" id="A0A4Z1C605"/>
<dbReference type="PANTHER" id="PTHR34384:SF6">
    <property type="entry name" value="STAPHYLOFERRIN B SYNTHASE"/>
    <property type="match status" value="1"/>
</dbReference>
<feature type="domain" description="Aerobactin siderophore biosynthesis IucA/IucC N-terminal" evidence="3">
    <location>
        <begin position="157"/>
        <end position="384"/>
    </location>
</feature>
<dbReference type="RefSeq" id="WP_126565763.1">
    <property type="nucleotide sequence ID" value="NZ_BMCY01000002.1"/>
</dbReference>
<dbReference type="Gene3D" id="1.10.510.40">
    <property type="match status" value="1"/>
</dbReference>
<keyword evidence="6" id="KW-1185">Reference proteome</keyword>
<sequence length="586" mass="67598">MMQSDWELADKNLQYRVLNALVKEKIWASSTRITTQDHQLEIQLYGCVLTIHYKHLSEMVRYTFEGPITYSCGKNKVEITSLENLLDVLEQHFEVEISERLRAELLHSRDSFIEVYKHFNNRKKHIQDSLKFSRMPITINFFAWLQHLSDSNDFNDLMYSESLVIEGHPTHPLTKTKLPLSMEEVKQYSPEFEKIIPLKIILLHKDYAKITSIDGNSSFILEEVIPEYHSKLRKFIQTFHLSLDDYQVIFVHPWQYQHTIYHQFEQWIKAQILIATPFDIESKATLSFRTMSLTNKPYHIKLPVNVQATSAVRTVSSVTTVDGPNLSMALQETLNQYPQLKVALEPFGIYANTEDDRARQLACIIREKPYIANNGATIVTGALVNPNPVDGNITVDSYIEWVSGEISKQNISQFMRTYCRQLVTPLIALIQDYGIALEAHMQNTIVNLGPQFQMNFVVRDLGGSRIDLDTLYKKLKDINVTNTSLIASSIDEVIAKFQHAVVQNQLAELIHHFSKNESISEVELFNIVQEEIELAISDDKPHAKTLRQILFGSTITVKALLRMRMENKVKKYLNIDLDNPIKKEVN</sequence>
<evidence type="ECO:0000313" key="5">
    <source>
        <dbReference type="EMBL" id="TGN27721.1"/>
    </source>
</evidence>
<reference evidence="5 6" key="1">
    <citation type="submission" date="2019-04" db="EMBL/GenBank/DDBJ databases">
        <title>Genomic characterization of Staphylococcus petrasii strains.</title>
        <authorList>
            <person name="Vrbovska V."/>
            <person name="Kovarovic V."/>
            <person name="Maslanova I."/>
            <person name="Indrakova A."/>
            <person name="Petras P."/>
            <person name="Sedo O."/>
            <person name="Svec P."/>
            <person name="Fisarova L."/>
            <person name="Sedlacek I."/>
            <person name="Doskar J."/>
            <person name="Pantucek R."/>
        </authorList>
    </citation>
    <scope>NUCLEOTIDE SEQUENCE [LARGE SCALE GENOMIC DNA]</scope>
    <source>
        <strain evidence="5 6">CCM 8529</strain>
    </source>
</reference>
<evidence type="ECO:0000256" key="1">
    <source>
        <dbReference type="ARBA" id="ARBA00004924"/>
    </source>
</evidence>
<dbReference type="GO" id="GO:0019290">
    <property type="term" value="P:siderophore biosynthetic process"/>
    <property type="evidence" value="ECO:0007669"/>
    <property type="project" value="InterPro"/>
</dbReference>
<dbReference type="GO" id="GO:0016881">
    <property type="term" value="F:acid-amino acid ligase activity"/>
    <property type="evidence" value="ECO:0007669"/>
    <property type="project" value="UniProtKB-ARBA"/>
</dbReference>
<feature type="domain" description="Aerobactin siderophore biosynthesis IucA/IucC-like C-terminal" evidence="4">
    <location>
        <begin position="412"/>
        <end position="570"/>
    </location>
</feature>
<dbReference type="Pfam" id="PF06276">
    <property type="entry name" value="FhuF"/>
    <property type="match status" value="1"/>
</dbReference>
<dbReference type="InterPro" id="IPR007310">
    <property type="entry name" value="Aerobactin_biosyn_IucA/IucC_N"/>
</dbReference>
<dbReference type="Proteomes" id="UP000297459">
    <property type="component" value="Unassembled WGS sequence"/>
</dbReference>
<dbReference type="InterPro" id="IPR037455">
    <property type="entry name" value="LucA/IucC-like"/>
</dbReference>
<dbReference type="EMBL" id="SRPJ01000002">
    <property type="protein sequence ID" value="TGN27721.1"/>
    <property type="molecule type" value="Genomic_DNA"/>
</dbReference>
<dbReference type="PANTHER" id="PTHR34384">
    <property type="entry name" value="L-2,3-DIAMINOPROPANOATE--CITRATE LIGASE"/>
    <property type="match status" value="1"/>
</dbReference>
<evidence type="ECO:0000259" key="3">
    <source>
        <dbReference type="Pfam" id="PF04183"/>
    </source>
</evidence>